<sequence length="457" mass="50695">MAQSRPSSANADAMAILILVTGLPAAGKSSFLQAVQHLYTNAQGSQTFSLFGGARRGRVAAVFRLDDVLLRSCGPRNEEESATEGARVAQLASREVSFSPARWQAATRELLRLTEGALRTCAADEGGAAALPLVFVEDNMHLRSMRERYYRLCRRIEDKAVQMPSTKGGDAMQFAVAMLELRFTISLSTCIERNALRLQSVELCEGAHAKDKNAAVASLYVPTPVIESMHAVFDWCRDASSGAAAEQEKRVLSEKGDSSPWRWWKWTPTTQPWSLLELAVTTEPPEGSAEENEGVPVSRLPTAEELVDEFFTVTLQDAARNACRAQCAHVLQRRERRRQAEASAAMSREQRNEAHVRTHTHELDLQLRALAHTFLKAQHTPAVGKQVGKLKNGVLQRFKEGSRAYAAVQRSRGHENASRGENADEDDVAELHEACLMDYQNALVSLWERGERREETQ</sequence>
<evidence type="ECO:0000313" key="1">
    <source>
        <dbReference type="EMBL" id="KPA81655.1"/>
    </source>
</evidence>
<dbReference type="RefSeq" id="XP_015660094.1">
    <property type="nucleotide sequence ID" value="XM_015801474.1"/>
</dbReference>
<keyword evidence="2" id="KW-1185">Reference proteome</keyword>
<dbReference type="GeneID" id="26904265"/>
<dbReference type="Proteomes" id="UP000037923">
    <property type="component" value="Unassembled WGS sequence"/>
</dbReference>
<dbReference type="SUPFAM" id="SSF52540">
    <property type="entry name" value="P-loop containing nucleoside triphosphate hydrolases"/>
    <property type="match status" value="1"/>
</dbReference>
<dbReference type="PANTHER" id="PTHR20873">
    <property type="entry name" value="L-SERYL-TRNA(SEC) KINASE"/>
    <property type="match status" value="1"/>
</dbReference>
<reference evidence="1 2" key="1">
    <citation type="submission" date="2015-07" db="EMBL/GenBank/DDBJ databases">
        <title>High-quality genome of monoxenous trypanosomatid Leptomonas pyrrhocoris.</title>
        <authorList>
            <person name="Flegontov P."/>
            <person name="Butenko A."/>
            <person name="Firsov S."/>
            <person name="Vlcek C."/>
            <person name="Logacheva M.D."/>
            <person name="Field M."/>
            <person name="Filatov D."/>
            <person name="Flegontova O."/>
            <person name="Gerasimov E."/>
            <person name="Jackson A.P."/>
            <person name="Kelly S."/>
            <person name="Opperdoes F."/>
            <person name="O'Reilly A."/>
            <person name="Votypka J."/>
            <person name="Yurchenko V."/>
            <person name="Lukes J."/>
        </authorList>
    </citation>
    <scope>NUCLEOTIDE SEQUENCE [LARGE SCALE GENOMIC DNA]</scope>
    <source>
        <strain evidence="1">H10</strain>
    </source>
</reference>
<evidence type="ECO:0000313" key="2">
    <source>
        <dbReference type="Proteomes" id="UP000037923"/>
    </source>
</evidence>
<comment type="caution">
    <text evidence="1">The sequence shown here is derived from an EMBL/GenBank/DDBJ whole genome shotgun (WGS) entry which is preliminary data.</text>
</comment>
<dbReference type="OMA" id="FVEDNMH"/>
<dbReference type="VEuPathDB" id="TriTrypDB:LpyrH10_06_3440"/>
<proteinExistence type="predicted"/>
<dbReference type="AlphaFoldDB" id="A0A0M9G3K6"/>
<organism evidence="1 2">
    <name type="scientific">Leptomonas pyrrhocoris</name>
    <name type="common">Firebug parasite</name>
    <dbReference type="NCBI Taxonomy" id="157538"/>
    <lineage>
        <taxon>Eukaryota</taxon>
        <taxon>Discoba</taxon>
        <taxon>Euglenozoa</taxon>
        <taxon>Kinetoplastea</taxon>
        <taxon>Metakinetoplastina</taxon>
        <taxon>Trypanosomatida</taxon>
        <taxon>Trypanosomatidae</taxon>
        <taxon>Leishmaniinae</taxon>
        <taxon>Leptomonas</taxon>
    </lineage>
</organism>
<dbReference type="InterPro" id="IPR027417">
    <property type="entry name" value="P-loop_NTPase"/>
</dbReference>
<dbReference type="GO" id="GO:0016301">
    <property type="term" value="F:kinase activity"/>
    <property type="evidence" value="ECO:0007669"/>
    <property type="project" value="TreeGrafter"/>
</dbReference>
<name>A0A0M9G3K6_LEPPY</name>
<dbReference type="EMBL" id="LGTL01000006">
    <property type="protein sequence ID" value="KPA81655.1"/>
    <property type="molecule type" value="Genomic_DNA"/>
</dbReference>
<dbReference type="PANTHER" id="PTHR20873:SF0">
    <property type="entry name" value="L-SERYL-TRNA(SEC) KINASE"/>
    <property type="match status" value="1"/>
</dbReference>
<gene>
    <name evidence="1" type="ORF">ABB37_03974</name>
</gene>
<dbReference type="InterPro" id="IPR052648">
    <property type="entry name" value="Ser-tRNA(Sec)_kinase"/>
</dbReference>
<dbReference type="Gene3D" id="3.40.50.300">
    <property type="entry name" value="P-loop containing nucleotide triphosphate hydrolases"/>
    <property type="match status" value="1"/>
</dbReference>
<protein>
    <submittedName>
        <fullName evidence="1">Uncharacterized protein</fullName>
    </submittedName>
</protein>
<dbReference type="GO" id="GO:0000049">
    <property type="term" value="F:tRNA binding"/>
    <property type="evidence" value="ECO:0007669"/>
    <property type="project" value="TreeGrafter"/>
</dbReference>
<dbReference type="OrthoDB" id="9972657at2759"/>
<accession>A0A0M9G3K6</accession>